<feature type="region of interest" description="Disordered" evidence="1">
    <location>
        <begin position="48"/>
        <end position="71"/>
    </location>
</feature>
<feature type="compositionally biased region" description="Acidic residues" evidence="1">
    <location>
        <begin position="48"/>
        <end position="60"/>
    </location>
</feature>
<sequence length="97" mass="10844">MSKESLEQFINQVANSDELQEKIGDEIEAEALIALGAEYGCEFTKEELEDSADLSDEELEGVSGGPHYKDWSGRSFTLRRKSQSTRYSLRSADEGPH</sequence>
<dbReference type="AlphaFoldDB" id="A0A383EW00"/>
<evidence type="ECO:0000259" key="2">
    <source>
        <dbReference type="Pfam" id="PF07862"/>
    </source>
</evidence>
<reference evidence="3" key="1">
    <citation type="submission" date="2018-05" db="EMBL/GenBank/DDBJ databases">
        <authorList>
            <person name="Lanie J.A."/>
            <person name="Ng W.-L."/>
            <person name="Kazmierczak K.M."/>
            <person name="Andrzejewski T.M."/>
            <person name="Davidsen T.M."/>
            <person name="Wayne K.J."/>
            <person name="Tettelin H."/>
            <person name="Glass J.I."/>
            <person name="Rusch D."/>
            <person name="Podicherti R."/>
            <person name="Tsui H.-C.T."/>
            <person name="Winkler M.E."/>
        </authorList>
    </citation>
    <scope>NUCLEOTIDE SEQUENCE</scope>
</reference>
<dbReference type="EMBL" id="UINC01228879">
    <property type="protein sequence ID" value="SVE60385.1"/>
    <property type="molecule type" value="Genomic_DNA"/>
</dbReference>
<dbReference type="Pfam" id="PF07862">
    <property type="entry name" value="Nif11"/>
    <property type="match status" value="1"/>
</dbReference>
<evidence type="ECO:0000313" key="3">
    <source>
        <dbReference type="EMBL" id="SVE60385.1"/>
    </source>
</evidence>
<dbReference type="InterPro" id="IPR022516">
    <property type="entry name" value="CHP03798_Ocin"/>
</dbReference>
<gene>
    <name evidence="3" type="ORF">METZ01_LOCUS513239</name>
</gene>
<name>A0A383EW00_9ZZZZ</name>
<proteinExistence type="predicted"/>
<organism evidence="3">
    <name type="scientific">marine metagenome</name>
    <dbReference type="NCBI Taxonomy" id="408172"/>
    <lineage>
        <taxon>unclassified sequences</taxon>
        <taxon>metagenomes</taxon>
        <taxon>ecological metagenomes</taxon>
    </lineage>
</organism>
<dbReference type="InterPro" id="IPR012903">
    <property type="entry name" value="Nif11"/>
</dbReference>
<protein>
    <recommendedName>
        <fullName evidence="2">Nif11 domain-containing protein</fullName>
    </recommendedName>
</protein>
<dbReference type="NCBIfam" id="TIGR03798">
    <property type="entry name" value="leader_Nif11"/>
    <property type="match status" value="1"/>
</dbReference>
<accession>A0A383EW00</accession>
<evidence type="ECO:0000256" key="1">
    <source>
        <dbReference type="SAM" id="MobiDB-lite"/>
    </source>
</evidence>
<feature type="domain" description="Nif11" evidence="2">
    <location>
        <begin position="1"/>
        <end position="48"/>
    </location>
</feature>